<organism evidence="2 3">
    <name type="scientific">Paraburkholderia fungorum</name>
    <dbReference type="NCBI Taxonomy" id="134537"/>
    <lineage>
        <taxon>Bacteria</taxon>
        <taxon>Pseudomonadati</taxon>
        <taxon>Pseudomonadota</taxon>
        <taxon>Betaproteobacteria</taxon>
        <taxon>Burkholderiales</taxon>
        <taxon>Burkholderiaceae</taxon>
        <taxon>Paraburkholderia</taxon>
    </lineage>
</organism>
<dbReference type="AlphaFoldDB" id="A0A420GY74"/>
<comment type="caution">
    <text evidence="2">The sequence shown here is derived from an EMBL/GenBank/DDBJ whole genome shotgun (WGS) entry which is preliminary data.</text>
</comment>
<dbReference type="GO" id="GO:0016491">
    <property type="term" value="F:oxidoreductase activity"/>
    <property type="evidence" value="ECO:0007669"/>
    <property type="project" value="InterPro"/>
</dbReference>
<gene>
    <name evidence="2" type="ORF">BCY88_15285</name>
</gene>
<dbReference type="OrthoDB" id="9768851at2"/>
<proteinExistence type="predicted"/>
<feature type="domain" description="NADP-dependent oxidoreductase" evidence="1">
    <location>
        <begin position="16"/>
        <end position="323"/>
    </location>
</feature>
<dbReference type="PANTHER" id="PTHR42686">
    <property type="entry name" value="GH17980P-RELATED"/>
    <property type="match status" value="1"/>
</dbReference>
<dbReference type="PANTHER" id="PTHR42686:SF1">
    <property type="entry name" value="GH17980P-RELATED"/>
    <property type="match status" value="1"/>
</dbReference>
<dbReference type="Proteomes" id="UP000283709">
    <property type="component" value="Unassembled WGS sequence"/>
</dbReference>
<evidence type="ECO:0000313" key="3">
    <source>
        <dbReference type="Proteomes" id="UP000283709"/>
    </source>
</evidence>
<dbReference type="InterPro" id="IPR020471">
    <property type="entry name" value="AKR"/>
</dbReference>
<dbReference type="SUPFAM" id="SSF51430">
    <property type="entry name" value="NAD(P)-linked oxidoreductase"/>
    <property type="match status" value="1"/>
</dbReference>
<sequence length="359" mass="39262">MHTRSPFSSRDRNEVRIGLGCAGIGGLFSDVDNAQALATIEAAWQQGIRYFDTAPFYGFTKSERRVGMALCEHHPDEFVLSTKVGRLLRPMSPASLHGTQSQWTNPPPFMPVFDYTYSGIMRSFEDSLQRLGISQIDVLFIHDIGFATHGALHEHYWAQLGEGGFRALDELRSAGVVRAIGAGVNEGRVVIDLMRVFDLDCTLLAGRYTLLDQSALDAVFPECLKRNVDIVLGGVFNSGILARGASGQASENQAPERLTFNYSTAPASIVHRAAKIEQVCSEYGVSLRAAAIQFAGAHTAVKTLLLGARSPEEVQQGMEAFREPVERGLWQALVDEGLLRTDAPLPSDRQLIANVTLEN</sequence>
<accession>A0A420GY74</accession>
<dbReference type="Pfam" id="PF00248">
    <property type="entry name" value="Aldo_ket_red"/>
    <property type="match status" value="1"/>
</dbReference>
<evidence type="ECO:0000259" key="1">
    <source>
        <dbReference type="Pfam" id="PF00248"/>
    </source>
</evidence>
<name>A0A420GY74_9BURK</name>
<protein>
    <submittedName>
        <fullName evidence="2">Pyridoxal 4-dehydrogenase</fullName>
    </submittedName>
</protein>
<dbReference type="InterPro" id="IPR023210">
    <property type="entry name" value="NADP_OxRdtase_dom"/>
</dbReference>
<dbReference type="GO" id="GO:0005829">
    <property type="term" value="C:cytosol"/>
    <property type="evidence" value="ECO:0007669"/>
    <property type="project" value="TreeGrafter"/>
</dbReference>
<dbReference type="InterPro" id="IPR036812">
    <property type="entry name" value="NAD(P)_OxRdtase_dom_sf"/>
</dbReference>
<evidence type="ECO:0000313" key="2">
    <source>
        <dbReference type="EMBL" id="RKF50122.1"/>
    </source>
</evidence>
<dbReference type="EMBL" id="MCAS01000002">
    <property type="protein sequence ID" value="RKF50122.1"/>
    <property type="molecule type" value="Genomic_DNA"/>
</dbReference>
<reference evidence="2 3" key="1">
    <citation type="submission" date="2016-07" db="EMBL/GenBank/DDBJ databases">
        <title>Genome analysis of Burkholderia fungorum ES3-20.</title>
        <authorList>
            <person name="Xu D."/>
            <person name="Yao R."/>
            <person name="Zheng S."/>
        </authorList>
    </citation>
    <scope>NUCLEOTIDE SEQUENCE [LARGE SCALE GENOMIC DNA]</scope>
    <source>
        <strain evidence="2 3">ES3-20</strain>
    </source>
</reference>
<dbReference type="Gene3D" id="3.20.20.100">
    <property type="entry name" value="NADP-dependent oxidoreductase domain"/>
    <property type="match status" value="1"/>
</dbReference>